<evidence type="ECO:0000313" key="3">
    <source>
        <dbReference type="EMBL" id="WSE28240.1"/>
    </source>
</evidence>
<proteinExistence type="predicted"/>
<evidence type="ECO:0000256" key="1">
    <source>
        <dbReference type="SAM" id="MobiDB-lite"/>
    </source>
</evidence>
<dbReference type="Pfam" id="PF12079">
    <property type="entry name" value="DUF3558"/>
    <property type="match status" value="1"/>
</dbReference>
<keyword evidence="4" id="KW-1185">Reference proteome</keyword>
<accession>A0ABZ1I3K7</accession>
<gene>
    <name evidence="3" type="ORF">VSH64_36190</name>
</gene>
<evidence type="ECO:0000313" key="4">
    <source>
        <dbReference type="Proteomes" id="UP001330812"/>
    </source>
</evidence>
<dbReference type="Proteomes" id="UP001330812">
    <property type="component" value="Chromosome"/>
</dbReference>
<dbReference type="InterPro" id="IPR024520">
    <property type="entry name" value="DUF3558"/>
</dbReference>
<evidence type="ECO:0000256" key="2">
    <source>
        <dbReference type="SAM" id="SignalP"/>
    </source>
</evidence>
<organism evidence="3 4">
    <name type="scientific">Amycolatopsis rhabdoformis</name>
    <dbReference type="NCBI Taxonomy" id="1448059"/>
    <lineage>
        <taxon>Bacteria</taxon>
        <taxon>Bacillati</taxon>
        <taxon>Actinomycetota</taxon>
        <taxon>Actinomycetes</taxon>
        <taxon>Pseudonocardiales</taxon>
        <taxon>Pseudonocardiaceae</taxon>
        <taxon>Amycolatopsis</taxon>
    </lineage>
</organism>
<feature type="chain" id="PRO_5047550164" evidence="2">
    <location>
        <begin position="21"/>
        <end position="194"/>
    </location>
</feature>
<dbReference type="PROSITE" id="PS51257">
    <property type="entry name" value="PROKAR_LIPOPROTEIN"/>
    <property type="match status" value="1"/>
</dbReference>
<feature type="signal peptide" evidence="2">
    <location>
        <begin position="1"/>
        <end position="20"/>
    </location>
</feature>
<reference evidence="3 4" key="1">
    <citation type="journal article" date="2015" name="Int. J. Syst. Evol. Microbiol.">
        <title>Amycolatopsis rhabdoformis sp. nov., an actinomycete isolated from a tropical forest soil.</title>
        <authorList>
            <person name="Souza W.R."/>
            <person name="Silva R.E."/>
            <person name="Goodfellow M."/>
            <person name="Busarakam K."/>
            <person name="Figueiro F.S."/>
            <person name="Ferreira D."/>
            <person name="Rodrigues-Filho E."/>
            <person name="Moraes L.A.B."/>
            <person name="Zucchi T.D."/>
        </authorList>
    </citation>
    <scope>NUCLEOTIDE SEQUENCE [LARGE SCALE GENOMIC DNA]</scope>
    <source>
        <strain evidence="3 4">NCIMB 14900</strain>
    </source>
</reference>
<sequence>MRLRTIVVLFATAVATSACATSESGHPPPSSSAVNPAGAPKVTNPLTNTSGVEANPCTAVAVSDVEALGGKVSRTTVDDTTAGLACGWIFADGSGSINAGFATGAKDGLGGLYARNASGSLKAFEVQPPVRGYPAVVYDDGLSGSGACALAIGVRDDLAFIIDAQLRLGNRGMSDPCAMATELGGDVIAHLKSS</sequence>
<name>A0ABZ1I3K7_9PSEU</name>
<dbReference type="EMBL" id="CP142149">
    <property type="protein sequence ID" value="WSE28240.1"/>
    <property type="molecule type" value="Genomic_DNA"/>
</dbReference>
<dbReference type="RefSeq" id="WP_326567244.1">
    <property type="nucleotide sequence ID" value="NZ_CP142149.1"/>
</dbReference>
<protein>
    <submittedName>
        <fullName evidence="3">DUF3558 domain-containing protein</fullName>
    </submittedName>
</protein>
<feature type="region of interest" description="Disordered" evidence="1">
    <location>
        <begin position="20"/>
        <end position="50"/>
    </location>
</feature>
<keyword evidence="2" id="KW-0732">Signal</keyword>